<dbReference type="eggNOG" id="COG5464">
    <property type="taxonomic scope" value="Bacteria"/>
</dbReference>
<name>B4SDI5_PELPB</name>
<protein>
    <submittedName>
        <fullName evidence="1">Uncharacterized protein</fullName>
    </submittedName>
</protein>
<organism evidence="1 2">
    <name type="scientific">Pelodictyon phaeoclathratiforme (strain DSM 5477 / BU-1)</name>
    <dbReference type="NCBI Taxonomy" id="324925"/>
    <lineage>
        <taxon>Bacteria</taxon>
        <taxon>Pseudomonadati</taxon>
        <taxon>Chlorobiota</taxon>
        <taxon>Chlorobiia</taxon>
        <taxon>Chlorobiales</taxon>
        <taxon>Chlorobiaceae</taxon>
        <taxon>Chlorobium/Pelodictyon group</taxon>
        <taxon>Pelodictyon</taxon>
    </lineage>
</organism>
<dbReference type="STRING" id="324925.Ppha_0624"/>
<evidence type="ECO:0000313" key="1">
    <source>
        <dbReference type="EMBL" id="ACF42924.1"/>
    </source>
</evidence>
<evidence type="ECO:0000313" key="2">
    <source>
        <dbReference type="Proteomes" id="UP000002724"/>
    </source>
</evidence>
<dbReference type="KEGG" id="pph:Ppha_0624"/>
<sequence>MRYITSIERIGYDKGSIEGQAEGRVIGRLEGKRRFLCMQLECRFGALPAWALEMVSCASEEDLHSWDDAVLTAPTLEAVFHQKKFFREEPDWIETIISQSYEACYENGTLRWLGDKPSVKQASVIVTILS</sequence>
<keyword evidence="2" id="KW-1185">Reference proteome</keyword>
<proteinExistence type="predicted"/>
<dbReference type="EMBL" id="CP001110">
    <property type="protein sequence ID" value="ACF42924.1"/>
    <property type="molecule type" value="Genomic_DNA"/>
</dbReference>
<reference evidence="1 2" key="1">
    <citation type="submission" date="2008-06" db="EMBL/GenBank/DDBJ databases">
        <title>Complete sequence of Pelodictyon phaeoclathratiforme BU-1.</title>
        <authorList>
            <consortium name="US DOE Joint Genome Institute"/>
            <person name="Lucas S."/>
            <person name="Copeland A."/>
            <person name="Lapidus A."/>
            <person name="Glavina del Rio T."/>
            <person name="Dalin E."/>
            <person name="Tice H."/>
            <person name="Bruce D."/>
            <person name="Goodwin L."/>
            <person name="Pitluck S."/>
            <person name="Schmutz J."/>
            <person name="Larimer F."/>
            <person name="Land M."/>
            <person name="Hauser L."/>
            <person name="Kyrpides N."/>
            <person name="Mikhailova N."/>
            <person name="Liu Z."/>
            <person name="Li T."/>
            <person name="Zhao F."/>
            <person name="Overmann J."/>
            <person name="Bryant D.A."/>
            <person name="Richardson P."/>
        </authorList>
    </citation>
    <scope>NUCLEOTIDE SEQUENCE [LARGE SCALE GENOMIC DNA]</scope>
    <source>
        <strain evidence="2">DSM 5477 / BU-1</strain>
    </source>
</reference>
<dbReference type="Proteomes" id="UP000002724">
    <property type="component" value="Chromosome"/>
</dbReference>
<accession>B4SDI5</accession>
<dbReference type="AlphaFoldDB" id="B4SDI5"/>
<dbReference type="RefSeq" id="WP_012507419.1">
    <property type="nucleotide sequence ID" value="NC_011060.1"/>
</dbReference>
<gene>
    <name evidence="1" type="ordered locus">Ppha_0624</name>
</gene>
<dbReference type="HOGENOM" id="CLU_1936051_0_0_10"/>